<feature type="binding site" evidence="4">
    <location>
        <position position="147"/>
    </location>
    <ligand>
        <name>Fe cation</name>
        <dbReference type="ChEBI" id="CHEBI:24875"/>
    </ligand>
</feature>
<dbReference type="PIRSF" id="PIRSF004749">
    <property type="entry name" value="Pep_def"/>
    <property type="match status" value="1"/>
</dbReference>
<dbReference type="Proteomes" id="UP000199312">
    <property type="component" value="Unassembled WGS sequence"/>
</dbReference>
<evidence type="ECO:0000313" key="5">
    <source>
        <dbReference type="EMBL" id="SFS29764.1"/>
    </source>
</evidence>
<dbReference type="EC" id="3.5.1.88" evidence="4"/>
<proteinExistence type="inferred from homology"/>
<dbReference type="PANTHER" id="PTHR10458:SF22">
    <property type="entry name" value="PEPTIDE DEFORMYLASE"/>
    <property type="match status" value="1"/>
</dbReference>
<dbReference type="PANTHER" id="PTHR10458">
    <property type="entry name" value="PEPTIDE DEFORMYLASE"/>
    <property type="match status" value="1"/>
</dbReference>
<dbReference type="GO" id="GO:0042586">
    <property type="term" value="F:peptide deformylase activity"/>
    <property type="evidence" value="ECO:0007669"/>
    <property type="project" value="UniProtKB-UniRule"/>
</dbReference>
<dbReference type="InterPro" id="IPR023635">
    <property type="entry name" value="Peptide_deformylase"/>
</dbReference>
<feature type="active site" evidence="4">
    <location>
        <position position="148"/>
    </location>
</feature>
<feature type="binding site" evidence="4">
    <location>
        <position position="105"/>
    </location>
    <ligand>
        <name>Fe cation</name>
        <dbReference type="ChEBI" id="CHEBI:24875"/>
    </ligand>
</feature>
<evidence type="ECO:0000256" key="4">
    <source>
        <dbReference type="HAMAP-Rule" id="MF_00163"/>
    </source>
</evidence>
<keyword evidence="4" id="KW-0648">Protein biosynthesis</keyword>
<comment type="similarity">
    <text evidence="1 4">Belongs to the polypeptide deformylase family.</text>
</comment>
<dbReference type="STRING" id="593133.SAMN04488006_0281"/>
<dbReference type="HAMAP" id="MF_00163">
    <property type="entry name" value="Pep_deformylase"/>
    <property type="match status" value="1"/>
</dbReference>
<gene>
    <name evidence="4" type="primary">def</name>
    <name evidence="5" type="ORF">SAMN04488006_0281</name>
</gene>
<reference evidence="6" key="1">
    <citation type="submission" date="2016-10" db="EMBL/GenBank/DDBJ databases">
        <authorList>
            <person name="Varghese N."/>
            <person name="Submissions S."/>
        </authorList>
    </citation>
    <scope>NUCLEOTIDE SEQUENCE [LARGE SCALE GENOMIC DNA]</scope>
    <source>
        <strain evidence="6">DSM 24450</strain>
    </source>
</reference>
<keyword evidence="3 4" id="KW-0378">Hydrolase</keyword>
<dbReference type="NCBIfam" id="TIGR00079">
    <property type="entry name" value="pept_deformyl"/>
    <property type="match status" value="1"/>
</dbReference>
<comment type="function">
    <text evidence="4">Removes the formyl group from the N-terminal Met of newly synthesized proteins. Requires at least a dipeptide for an efficient rate of reaction. N-terminal L-methionine is a prerequisite for activity but the enzyme has broad specificity at other positions.</text>
</comment>
<keyword evidence="4" id="KW-0408">Iron</keyword>
<dbReference type="RefSeq" id="WP_090221740.1">
    <property type="nucleotide sequence ID" value="NZ_FOZP01000001.1"/>
</dbReference>
<dbReference type="SUPFAM" id="SSF56420">
    <property type="entry name" value="Peptide deformylase"/>
    <property type="match status" value="1"/>
</dbReference>
<organism evidence="5 6">
    <name type="scientific">Lutibacter maritimus</name>
    <dbReference type="NCBI Taxonomy" id="593133"/>
    <lineage>
        <taxon>Bacteria</taxon>
        <taxon>Pseudomonadati</taxon>
        <taxon>Bacteroidota</taxon>
        <taxon>Flavobacteriia</taxon>
        <taxon>Flavobacteriales</taxon>
        <taxon>Flavobacteriaceae</taxon>
        <taxon>Lutibacter</taxon>
    </lineage>
</organism>
<dbReference type="GO" id="GO:0006412">
    <property type="term" value="P:translation"/>
    <property type="evidence" value="ECO:0007669"/>
    <property type="project" value="UniProtKB-UniRule"/>
</dbReference>
<dbReference type="AlphaFoldDB" id="A0A1I6NP99"/>
<evidence type="ECO:0000256" key="3">
    <source>
        <dbReference type="ARBA" id="ARBA00022801"/>
    </source>
</evidence>
<dbReference type="PRINTS" id="PR01576">
    <property type="entry name" value="PDEFORMYLASE"/>
</dbReference>
<dbReference type="InterPro" id="IPR036821">
    <property type="entry name" value="Peptide_deformylase_sf"/>
</dbReference>
<keyword evidence="2 4" id="KW-0479">Metal-binding</keyword>
<keyword evidence="6" id="KW-1185">Reference proteome</keyword>
<dbReference type="Gene3D" id="3.90.45.10">
    <property type="entry name" value="Peptide deformylase"/>
    <property type="match status" value="1"/>
</dbReference>
<feature type="binding site" evidence="4">
    <location>
        <position position="151"/>
    </location>
    <ligand>
        <name>Fe cation</name>
        <dbReference type="ChEBI" id="CHEBI:24875"/>
    </ligand>
</feature>
<protein>
    <recommendedName>
        <fullName evidence="4">Peptide deformylase</fullName>
        <shortName evidence="4">PDF</shortName>
        <ecNumber evidence="4">3.5.1.88</ecNumber>
    </recommendedName>
    <alternativeName>
        <fullName evidence="4">Polypeptide deformylase</fullName>
    </alternativeName>
</protein>
<dbReference type="NCBIfam" id="NF001159">
    <property type="entry name" value="PRK00150.1-3"/>
    <property type="match status" value="1"/>
</dbReference>
<dbReference type="GO" id="GO:0046872">
    <property type="term" value="F:metal ion binding"/>
    <property type="evidence" value="ECO:0007669"/>
    <property type="project" value="UniProtKB-KW"/>
</dbReference>
<dbReference type="CDD" id="cd00487">
    <property type="entry name" value="Pep_deformylase"/>
    <property type="match status" value="1"/>
</dbReference>
<dbReference type="Pfam" id="PF01327">
    <property type="entry name" value="Pep_deformylase"/>
    <property type="match status" value="1"/>
</dbReference>
<name>A0A1I6NP99_9FLAO</name>
<sequence>MILPIVAYGDPVLRKVGVEIDKNYPNLAELIENMRETMLNAQGVGLAAPQIDKSIRLFIVNTTPFGEDEDLDEVERTFLANFDKVFINAKIIKEEGDEWAFTEGCLSIPDIREDVFRQSKITIEYLDENFEKHTEVIDGLAARVIQHEYDHIEGILFTDKISSLKKRLLKKKLENISKGKVNADYRMKFPTLKRK</sequence>
<comment type="catalytic activity">
    <reaction evidence="4">
        <text>N-terminal N-formyl-L-methionyl-[peptide] + H2O = N-terminal L-methionyl-[peptide] + formate</text>
        <dbReference type="Rhea" id="RHEA:24420"/>
        <dbReference type="Rhea" id="RHEA-COMP:10639"/>
        <dbReference type="Rhea" id="RHEA-COMP:10640"/>
        <dbReference type="ChEBI" id="CHEBI:15377"/>
        <dbReference type="ChEBI" id="CHEBI:15740"/>
        <dbReference type="ChEBI" id="CHEBI:49298"/>
        <dbReference type="ChEBI" id="CHEBI:64731"/>
        <dbReference type="EC" id="3.5.1.88"/>
    </reaction>
</comment>
<evidence type="ECO:0000313" key="6">
    <source>
        <dbReference type="Proteomes" id="UP000199312"/>
    </source>
</evidence>
<evidence type="ECO:0000256" key="1">
    <source>
        <dbReference type="ARBA" id="ARBA00010759"/>
    </source>
</evidence>
<accession>A0A1I6NP99</accession>
<evidence type="ECO:0000256" key="2">
    <source>
        <dbReference type="ARBA" id="ARBA00022723"/>
    </source>
</evidence>
<comment type="cofactor">
    <cofactor evidence="4">
        <name>Fe(2+)</name>
        <dbReference type="ChEBI" id="CHEBI:29033"/>
    </cofactor>
    <text evidence="4">Binds 1 Fe(2+) ion.</text>
</comment>
<dbReference type="EMBL" id="FOZP01000001">
    <property type="protein sequence ID" value="SFS29764.1"/>
    <property type="molecule type" value="Genomic_DNA"/>
</dbReference>
<dbReference type="OrthoDB" id="9784988at2"/>